<dbReference type="Proteomes" id="UP000016923">
    <property type="component" value="Unassembled WGS sequence"/>
</dbReference>
<dbReference type="OrthoDB" id="28112at2759"/>
<evidence type="ECO:0000256" key="6">
    <source>
        <dbReference type="SAM" id="MobiDB-lite"/>
    </source>
</evidence>
<name>S3C8S4_OPHP1</name>
<reference evidence="8 9" key="1">
    <citation type="journal article" date="2013" name="BMC Genomics">
        <title>The genome and transcriptome of the pine saprophyte Ophiostoma piceae, and a comparison with the bark beetle-associated pine pathogen Grosmannia clavigera.</title>
        <authorList>
            <person name="Haridas S."/>
            <person name="Wang Y."/>
            <person name="Lim L."/>
            <person name="Massoumi Alamouti S."/>
            <person name="Jackman S."/>
            <person name="Docking R."/>
            <person name="Robertson G."/>
            <person name="Birol I."/>
            <person name="Bohlmann J."/>
            <person name="Breuil C."/>
        </authorList>
    </citation>
    <scope>NUCLEOTIDE SEQUENCE [LARGE SCALE GENOMIC DNA]</scope>
    <source>
        <strain evidence="8 9">UAMH 11346</strain>
    </source>
</reference>
<dbReference type="InterPro" id="IPR003107">
    <property type="entry name" value="HAT"/>
</dbReference>
<protein>
    <submittedName>
        <fullName evidence="8">U3 small nucleolar rna-associated protein 6</fullName>
    </submittedName>
</protein>
<dbReference type="OMA" id="YAKLEMI"/>
<dbReference type="STRING" id="1262450.S3C8S4"/>
<dbReference type="VEuPathDB" id="FungiDB:F503_06584"/>
<dbReference type="GO" id="GO:0030515">
    <property type="term" value="F:snoRNA binding"/>
    <property type="evidence" value="ECO:0007669"/>
    <property type="project" value="InterPro"/>
</dbReference>
<dbReference type="EMBL" id="KE148176">
    <property type="protein sequence ID" value="EPE02608.1"/>
    <property type="molecule type" value="Genomic_DNA"/>
</dbReference>
<sequence length="439" mass="49318">MARVDEKARYYLERSVPQLREFESKEIFNKEEIRMLVQKRTEFERIILSPGSKPADVLSYIAWDQQMDKLRAKRCTRLNIKQSSGHASQGRIFQTFERGVTKHPGSTLLWRRYLEFAAQAKATKRWRGIMTRALRLLPSDGELWVIAGRKSVRDGDMEGARSYFMRGCRFCTASSATSSSLLVWTEYARVELEWLQKFEAKGGKKNLEITSLVAESRKKKGDNVYEEGEGMAFDDDDDDDNDEEGDFSNAVMLPKHLTDDPAAQAKPEVFSDDAIAKLKATPALEGAIPRAIFDGATQQQFFNADAGEAFFDMFVSFQGKVTAQPALVQHAIDVLSNKYAAEPATWNCRVKQPLLGLDADSAAFPRALRASLVQLWEGMEAMKTPTTTARLAAKATAWVDALVSRQGLDAGLHAVLVDTRRKLQRAAGVKEEEEEDRDE</sequence>
<dbReference type="InterPro" id="IPR013949">
    <property type="entry name" value="Utp6"/>
</dbReference>
<keyword evidence="5" id="KW-0539">Nucleus</keyword>
<dbReference type="InterPro" id="IPR011990">
    <property type="entry name" value="TPR-like_helical_dom_sf"/>
</dbReference>
<dbReference type="SUPFAM" id="SSF48452">
    <property type="entry name" value="TPR-like"/>
    <property type="match status" value="1"/>
</dbReference>
<evidence type="ECO:0000256" key="5">
    <source>
        <dbReference type="ARBA" id="ARBA00023242"/>
    </source>
</evidence>
<evidence type="ECO:0000313" key="9">
    <source>
        <dbReference type="Proteomes" id="UP000016923"/>
    </source>
</evidence>
<dbReference type="SMART" id="SM00386">
    <property type="entry name" value="HAT"/>
    <property type="match status" value="2"/>
</dbReference>
<evidence type="ECO:0000259" key="7">
    <source>
        <dbReference type="Pfam" id="PF08640"/>
    </source>
</evidence>
<comment type="similarity">
    <text evidence="2">Belongs to the UTP6 family.</text>
</comment>
<accession>S3C8S4</accession>
<evidence type="ECO:0000256" key="2">
    <source>
        <dbReference type="ARBA" id="ARBA00010734"/>
    </source>
</evidence>
<dbReference type="HOGENOM" id="CLU_026025_3_1_1"/>
<proteinExistence type="inferred from homology"/>
<feature type="region of interest" description="Disordered" evidence="6">
    <location>
        <begin position="220"/>
        <end position="247"/>
    </location>
</feature>
<dbReference type="eggNOG" id="KOG2396">
    <property type="taxonomic scope" value="Eukaryota"/>
</dbReference>
<evidence type="ECO:0000256" key="3">
    <source>
        <dbReference type="ARBA" id="ARBA00022552"/>
    </source>
</evidence>
<keyword evidence="4" id="KW-0677">Repeat</keyword>
<comment type="subcellular location">
    <subcellularLocation>
        <location evidence="1">Nucleus</location>
        <location evidence="1">Nucleolus</location>
    </subcellularLocation>
</comment>
<dbReference type="PANTHER" id="PTHR23271:SF1">
    <property type="entry name" value="U3 SMALL NUCLEOLAR RNA-ASSOCIATED PROTEIN 6 HOMOLOG"/>
    <property type="match status" value="1"/>
</dbReference>
<dbReference type="GO" id="GO:0000462">
    <property type="term" value="P:maturation of SSU-rRNA from tricistronic rRNA transcript (SSU-rRNA, 5.8S rRNA, LSU-rRNA)"/>
    <property type="evidence" value="ECO:0007669"/>
    <property type="project" value="InterPro"/>
</dbReference>
<keyword evidence="9" id="KW-1185">Reference proteome</keyword>
<dbReference type="InterPro" id="IPR055347">
    <property type="entry name" value="UTP6_N"/>
</dbReference>
<dbReference type="GO" id="GO:0034388">
    <property type="term" value="C:Pwp2p-containing subcomplex of 90S preribosome"/>
    <property type="evidence" value="ECO:0007669"/>
    <property type="project" value="TreeGrafter"/>
</dbReference>
<dbReference type="AlphaFoldDB" id="S3C8S4"/>
<feature type="domain" description="U3 small nucleolar RNA-associated protein 6 N-terminal" evidence="7">
    <location>
        <begin position="12"/>
        <end position="84"/>
    </location>
</feature>
<organism evidence="8 9">
    <name type="scientific">Ophiostoma piceae (strain UAMH 11346)</name>
    <name type="common">Sap stain fungus</name>
    <dbReference type="NCBI Taxonomy" id="1262450"/>
    <lineage>
        <taxon>Eukaryota</taxon>
        <taxon>Fungi</taxon>
        <taxon>Dikarya</taxon>
        <taxon>Ascomycota</taxon>
        <taxon>Pezizomycotina</taxon>
        <taxon>Sordariomycetes</taxon>
        <taxon>Sordariomycetidae</taxon>
        <taxon>Ophiostomatales</taxon>
        <taxon>Ophiostomataceae</taxon>
        <taxon>Ophiostoma</taxon>
    </lineage>
</organism>
<dbReference type="Gene3D" id="1.25.40.10">
    <property type="entry name" value="Tetratricopeptide repeat domain"/>
    <property type="match status" value="1"/>
</dbReference>
<evidence type="ECO:0000256" key="1">
    <source>
        <dbReference type="ARBA" id="ARBA00004604"/>
    </source>
</evidence>
<dbReference type="GO" id="GO:0032040">
    <property type="term" value="C:small-subunit processome"/>
    <property type="evidence" value="ECO:0007669"/>
    <property type="project" value="TreeGrafter"/>
</dbReference>
<dbReference type="PANTHER" id="PTHR23271">
    <property type="entry name" value="HEPATOCELLULAR CARCINOMA-ASSOCIATED ANTIGEN 66"/>
    <property type="match status" value="1"/>
</dbReference>
<dbReference type="Pfam" id="PF08640">
    <property type="entry name" value="U3_assoc_6"/>
    <property type="match status" value="1"/>
</dbReference>
<keyword evidence="3" id="KW-0698">rRNA processing</keyword>
<feature type="compositionally biased region" description="Acidic residues" evidence="6">
    <location>
        <begin position="224"/>
        <end position="246"/>
    </location>
</feature>
<gene>
    <name evidence="8" type="ORF">F503_06584</name>
</gene>
<evidence type="ECO:0000256" key="4">
    <source>
        <dbReference type="ARBA" id="ARBA00022737"/>
    </source>
</evidence>
<evidence type="ECO:0000313" key="8">
    <source>
        <dbReference type="EMBL" id="EPE02608.1"/>
    </source>
</evidence>